<keyword evidence="2" id="KW-1185">Reference proteome</keyword>
<reference evidence="1" key="1">
    <citation type="journal article" date="2020" name="Stud. Mycol.">
        <title>101 Dothideomycetes genomes: a test case for predicting lifestyles and emergence of pathogens.</title>
        <authorList>
            <person name="Haridas S."/>
            <person name="Albert R."/>
            <person name="Binder M."/>
            <person name="Bloem J."/>
            <person name="Labutti K."/>
            <person name="Salamov A."/>
            <person name="Andreopoulos B."/>
            <person name="Baker S."/>
            <person name="Barry K."/>
            <person name="Bills G."/>
            <person name="Bluhm B."/>
            <person name="Cannon C."/>
            <person name="Castanera R."/>
            <person name="Culley D."/>
            <person name="Daum C."/>
            <person name="Ezra D."/>
            <person name="Gonzalez J."/>
            <person name="Henrissat B."/>
            <person name="Kuo A."/>
            <person name="Liang C."/>
            <person name="Lipzen A."/>
            <person name="Lutzoni F."/>
            <person name="Magnuson J."/>
            <person name="Mondo S."/>
            <person name="Nolan M."/>
            <person name="Ohm R."/>
            <person name="Pangilinan J."/>
            <person name="Park H.-J."/>
            <person name="Ramirez L."/>
            <person name="Alfaro M."/>
            <person name="Sun H."/>
            <person name="Tritt A."/>
            <person name="Yoshinaga Y."/>
            <person name="Zwiers L.-H."/>
            <person name="Turgeon B."/>
            <person name="Goodwin S."/>
            <person name="Spatafora J."/>
            <person name="Crous P."/>
            <person name="Grigoriev I."/>
        </authorList>
    </citation>
    <scope>NUCLEOTIDE SEQUENCE</scope>
    <source>
        <strain evidence="1">Tuck. ex Michener</strain>
    </source>
</reference>
<dbReference type="OrthoDB" id="545169at2759"/>
<evidence type="ECO:0000313" key="1">
    <source>
        <dbReference type="EMBL" id="KAF2235003.1"/>
    </source>
</evidence>
<accession>A0A6A6HBZ9</accession>
<sequence>MEVPKHWLRKFGRWQSLLFVGCPIYLLLVQALRFQRARELPRRFNMTTRESFKSMTVGEAQSILKELTELEFPKFMAFSIVFALFKTYGIPTVSSLLVSTGELSSQEAASKRIADTGVLLLEFAFNKPSSPRAMQAIARMNFLHARYQRAGKILNSDMLYTLGVFALEPGRWINQYEWRKLTDFERCASGTFWKATGDAMEIDMSVLPSHASGWRDGLHWLEEVEAWTLEYEERHMVPDEKNAKLANAHLDVIFFNLPRSLRAVARSYVSIIVGERLRKAMLLPQPSVLQCKVFKAVLLIRRFFLRHASLPRPGLLRKDYIAHQAEGGTDRYNLKEYLSFPWYVKPTLERRWGPRAWLLRLIGRKLPGDDNDMYAPEGYLIEEVGPASQRGKGVDHMENTKLRLRDRSNCPFLTDRES</sequence>
<dbReference type="Proteomes" id="UP000800092">
    <property type="component" value="Unassembled WGS sequence"/>
</dbReference>
<dbReference type="InterPro" id="IPR046366">
    <property type="entry name" value="MPAB"/>
</dbReference>
<dbReference type="GO" id="GO:0016491">
    <property type="term" value="F:oxidoreductase activity"/>
    <property type="evidence" value="ECO:0007669"/>
    <property type="project" value="InterPro"/>
</dbReference>
<dbReference type="AlphaFoldDB" id="A0A6A6HBZ9"/>
<protein>
    <recommendedName>
        <fullName evidence="3">ER-bound oxygenase mpaB/mpaB'/Rubber oxygenase catalytic domain-containing protein</fullName>
    </recommendedName>
</protein>
<dbReference type="PANTHER" id="PTHR36124">
    <property type="match status" value="1"/>
</dbReference>
<dbReference type="PANTHER" id="PTHR36124:SF1">
    <property type="entry name" value="ER-BOUND OXYGENASE MPAB_MPAB'_RUBBER OXYGENASE CATALYTIC DOMAIN-CONTAINING PROTEIN"/>
    <property type="match status" value="1"/>
</dbReference>
<dbReference type="EMBL" id="ML991794">
    <property type="protein sequence ID" value="KAF2235003.1"/>
    <property type="molecule type" value="Genomic_DNA"/>
</dbReference>
<evidence type="ECO:0008006" key="3">
    <source>
        <dbReference type="Google" id="ProtNLM"/>
    </source>
</evidence>
<organism evidence="1 2">
    <name type="scientific">Viridothelium virens</name>
    <name type="common">Speckled blister lichen</name>
    <name type="synonym">Trypethelium virens</name>
    <dbReference type="NCBI Taxonomy" id="1048519"/>
    <lineage>
        <taxon>Eukaryota</taxon>
        <taxon>Fungi</taxon>
        <taxon>Dikarya</taxon>
        <taxon>Ascomycota</taxon>
        <taxon>Pezizomycotina</taxon>
        <taxon>Dothideomycetes</taxon>
        <taxon>Dothideomycetes incertae sedis</taxon>
        <taxon>Trypetheliales</taxon>
        <taxon>Trypetheliaceae</taxon>
        <taxon>Viridothelium</taxon>
    </lineage>
</organism>
<gene>
    <name evidence="1" type="ORF">EV356DRAFT_544558</name>
</gene>
<evidence type="ECO:0000313" key="2">
    <source>
        <dbReference type="Proteomes" id="UP000800092"/>
    </source>
</evidence>
<name>A0A6A6HBZ9_VIRVR</name>
<proteinExistence type="predicted"/>